<dbReference type="Proteomes" id="UP000474565">
    <property type="component" value="Unassembled WGS sequence"/>
</dbReference>
<dbReference type="RefSeq" id="WP_161020269.1">
    <property type="nucleotide sequence ID" value="NZ_WWCP01000020.1"/>
</dbReference>
<evidence type="ECO:0000256" key="1">
    <source>
        <dbReference type="SAM" id="SignalP"/>
    </source>
</evidence>
<evidence type="ECO:0008006" key="4">
    <source>
        <dbReference type="Google" id="ProtNLM"/>
    </source>
</evidence>
<gene>
    <name evidence="2" type="ORF">GTP44_16245</name>
</gene>
<sequence length="763" mass="83022">MKRFPRLFAVITTLVCAGAAHASSGEAYDPYVNRSAPDIALSRYETGELGVVMNSYNRLYLYAAWRGVMLGADGIKQAPIEETGLLRAIGNRRGGWVDASDGAGGYKGWEQAVSAALHKPVPELPPGNSLTYGYVNCPLTSYSFAITTLNGLAKRSDATPERLAAWVSSQRQVFKTCGDDLNATRSAFGQPKPVIPPPVELPASEGLYWRQMQQYQIAAAAFYSEDYARAAKLFAAIGATDKHPLRGWGEYLSLRAQARAAVYVAEDQRWKEAQAIRNEGPEAAAARLAAQQRKLAVIQAGVTHILGNPELAQLHEASRAIGRSMQVYLTPTLRFAELSKLLDDPRANPYKDDHLGDWRVLADDLLRSPSHEALRGSAGFVDWILTIQQNQPAHAPAQWQRYVKDGNQPQARVWLLASALLSPKLTPQQEQAALQVSAKAPEYLTLRYALARHYRLTGQADKARALGDAVIAGPALAAAQSNSARNLFLQERFAVAVSPADAAKYLMRAQALDLDSDTGEVAKNRQARADIAADGQRWLNSGLSAADLLTVAAQTSLPAAWRARIATAAWMRYDLLRQQDAALSAAGKVEQLSPALASVAATYRKLPGEAERHHTLLLGALHYGLSPMFQGYAMENKPRQPEETLADMWCKMPSKAGADYMENTEAEASLPTPSLGDTATRDKELAQLSALKTATGYIGDAVMARAKAQPADPDLPWLLYVTVQSTRGGCLDEDAKTLSKSAFTLLHKRYGNSGWAAKTPYYY</sequence>
<accession>A0A6L8MMP4</accession>
<reference evidence="2 3" key="1">
    <citation type="submission" date="2019-12" db="EMBL/GenBank/DDBJ databases">
        <title>Novel species isolated from a subtropical stream in China.</title>
        <authorList>
            <person name="Lu H."/>
        </authorList>
    </citation>
    <scope>NUCLEOTIDE SEQUENCE [LARGE SCALE GENOMIC DNA]</scope>
    <source>
        <strain evidence="2 3">FT50W</strain>
    </source>
</reference>
<dbReference type="AlphaFoldDB" id="A0A6L8MMP4"/>
<feature type="signal peptide" evidence="1">
    <location>
        <begin position="1"/>
        <end position="22"/>
    </location>
</feature>
<feature type="chain" id="PRO_5026795682" description="Tetratricopeptide repeat protein" evidence="1">
    <location>
        <begin position="23"/>
        <end position="763"/>
    </location>
</feature>
<dbReference type="EMBL" id="WWCP01000020">
    <property type="protein sequence ID" value="MYM83501.1"/>
    <property type="molecule type" value="Genomic_DNA"/>
</dbReference>
<proteinExistence type="predicted"/>
<keyword evidence="1" id="KW-0732">Signal</keyword>
<organism evidence="2 3">
    <name type="scientific">Duganella lactea</name>
    <dbReference type="NCBI Taxonomy" id="2692173"/>
    <lineage>
        <taxon>Bacteria</taxon>
        <taxon>Pseudomonadati</taxon>
        <taxon>Pseudomonadota</taxon>
        <taxon>Betaproteobacteria</taxon>
        <taxon>Burkholderiales</taxon>
        <taxon>Oxalobacteraceae</taxon>
        <taxon>Telluria group</taxon>
        <taxon>Duganella</taxon>
    </lineage>
</organism>
<name>A0A6L8MMP4_9BURK</name>
<protein>
    <recommendedName>
        <fullName evidence="4">Tetratricopeptide repeat protein</fullName>
    </recommendedName>
</protein>
<evidence type="ECO:0000313" key="2">
    <source>
        <dbReference type="EMBL" id="MYM83501.1"/>
    </source>
</evidence>
<evidence type="ECO:0000313" key="3">
    <source>
        <dbReference type="Proteomes" id="UP000474565"/>
    </source>
</evidence>
<comment type="caution">
    <text evidence="2">The sequence shown here is derived from an EMBL/GenBank/DDBJ whole genome shotgun (WGS) entry which is preliminary data.</text>
</comment>